<comment type="caution">
    <text evidence="3">The sequence shown here is derived from an EMBL/GenBank/DDBJ whole genome shotgun (WGS) entry which is preliminary data.</text>
</comment>
<evidence type="ECO:0000256" key="1">
    <source>
        <dbReference type="ARBA" id="ARBA00022898"/>
    </source>
</evidence>
<dbReference type="InterPro" id="IPR015422">
    <property type="entry name" value="PyrdxlP-dep_Trfase_small"/>
</dbReference>
<dbReference type="InterPro" id="IPR000192">
    <property type="entry name" value="Aminotrans_V_dom"/>
</dbReference>
<reference evidence="3" key="1">
    <citation type="journal article" date="2015" name="Nature">
        <title>Complex archaea that bridge the gap between prokaryotes and eukaryotes.</title>
        <authorList>
            <person name="Spang A."/>
            <person name="Saw J.H."/>
            <person name="Jorgensen S.L."/>
            <person name="Zaremba-Niedzwiedzka K."/>
            <person name="Martijn J."/>
            <person name="Lind A.E."/>
            <person name="van Eijk R."/>
            <person name="Schleper C."/>
            <person name="Guy L."/>
            <person name="Ettema T.J."/>
        </authorList>
    </citation>
    <scope>NUCLEOTIDE SEQUENCE</scope>
</reference>
<gene>
    <name evidence="3" type="ORF">LCGC14_0860270</name>
</gene>
<protein>
    <recommendedName>
        <fullName evidence="2">Aminotransferase class V domain-containing protein</fullName>
    </recommendedName>
</protein>
<dbReference type="PANTHER" id="PTHR43586:SF8">
    <property type="entry name" value="CYSTEINE DESULFURASE 1, CHLOROPLASTIC"/>
    <property type="match status" value="1"/>
</dbReference>
<feature type="domain" description="Aminotransferase class V" evidence="2">
    <location>
        <begin position="7"/>
        <end position="135"/>
    </location>
</feature>
<dbReference type="PANTHER" id="PTHR43586">
    <property type="entry name" value="CYSTEINE DESULFURASE"/>
    <property type="match status" value="1"/>
</dbReference>
<dbReference type="AlphaFoldDB" id="A0A0F9SEP6"/>
<dbReference type="Gene3D" id="3.90.1150.10">
    <property type="entry name" value="Aspartate Aminotransferase, domain 1"/>
    <property type="match status" value="1"/>
</dbReference>
<dbReference type="SUPFAM" id="SSF53383">
    <property type="entry name" value="PLP-dependent transferases"/>
    <property type="match status" value="1"/>
</dbReference>
<evidence type="ECO:0000259" key="2">
    <source>
        <dbReference type="Pfam" id="PF00266"/>
    </source>
</evidence>
<organism evidence="3">
    <name type="scientific">marine sediment metagenome</name>
    <dbReference type="NCBI Taxonomy" id="412755"/>
    <lineage>
        <taxon>unclassified sequences</taxon>
        <taxon>metagenomes</taxon>
        <taxon>ecological metagenomes</taxon>
    </lineage>
</organism>
<dbReference type="InterPro" id="IPR015424">
    <property type="entry name" value="PyrdxlP-dep_Trfase"/>
</dbReference>
<keyword evidence="1" id="KW-0663">Pyridoxal phosphate</keyword>
<evidence type="ECO:0000313" key="3">
    <source>
        <dbReference type="EMBL" id="KKN27858.1"/>
    </source>
</evidence>
<accession>A0A0F9SEP6</accession>
<sequence length="193" mass="21761">MCKVARIVNSDNHEKSLTRRALLGLRQINGVEIFGIKDPVSSKFHNRGSIIAFSLKNVPHNLAAKEIAEYGGIGIRNGCFCVHMLIQQILKIQSIKIYGARILSEIIPEKIKMLLPGLLRVSFGIENDENDVDCFIKIIKRIAKKPRSIFNKLLAHTYNGTLFIPETTTQVIIKRFVESSIKKVFSIDKNVCN</sequence>
<dbReference type="EMBL" id="LAZR01002609">
    <property type="protein sequence ID" value="KKN27858.1"/>
    <property type="molecule type" value="Genomic_DNA"/>
</dbReference>
<dbReference type="Pfam" id="PF00266">
    <property type="entry name" value="Aminotran_5"/>
    <property type="match status" value="1"/>
</dbReference>
<proteinExistence type="predicted"/>
<name>A0A0F9SEP6_9ZZZZ</name>